<organism evidence="1 2">
    <name type="scientific">Shewanella denitrificans (strain OS217 / ATCC BAA-1090 / DSM 15013)</name>
    <dbReference type="NCBI Taxonomy" id="318161"/>
    <lineage>
        <taxon>Bacteria</taxon>
        <taxon>Pseudomonadati</taxon>
        <taxon>Pseudomonadota</taxon>
        <taxon>Gammaproteobacteria</taxon>
        <taxon>Alteromonadales</taxon>
        <taxon>Shewanellaceae</taxon>
        <taxon>Shewanella</taxon>
    </lineage>
</organism>
<reference evidence="1 2" key="1">
    <citation type="submission" date="2006-03" db="EMBL/GenBank/DDBJ databases">
        <title>Complete sequence of Shewanella denitrificans OS217.</title>
        <authorList>
            <consortium name="US DOE Joint Genome Institute"/>
            <person name="Copeland A."/>
            <person name="Lucas S."/>
            <person name="Lapidus A."/>
            <person name="Barry K."/>
            <person name="Detter J.C."/>
            <person name="Glavina del Rio T."/>
            <person name="Hammon N."/>
            <person name="Israni S."/>
            <person name="Dalin E."/>
            <person name="Tice H."/>
            <person name="Pitluck S."/>
            <person name="Brettin T."/>
            <person name="Bruce D."/>
            <person name="Han C."/>
            <person name="Tapia R."/>
            <person name="Gilna P."/>
            <person name="Kiss H."/>
            <person name="Schmutz J."/>
            <person name="Larimer F."/>
            <person name="Land M."/>
            <person name="Hauser L."/>
            <person name="Kyrpides N."/>
            <person name="Lykidis A."/>
            <person name="Richardson P."/>
        </authorList>
    </citation>
    <scope>NUCLEOTIDE SEQUENCE [LARGE SCALE GENOMIC DNA]</scope>
    <source>
        <strain evidence="2">OS217 / ATCC BAA-1090 / DSM 15013</strain>
    </source>
</reference>
<protein>
    <submittedName>
        <fullName evidence="1">Uncharacterized protein</fullName>
    </submittedName>
</protein>
<dbReference type="HOGENOM" id="CLU_174901_0_0_6"/>
<accession>Q12SY3</accession>
<sequence>MYMEYTVNLRMMLLTISLFFSTFSHGAESYLTGNIVNITAVEQGMLIMLDTGVPGNCEGTPYNWMLIKQEHTVMISVTLAMWMSGKKTFTVYTKERASSFCEVGQIDPAE</sequence>
<name>Q12SY3_SHEDO</name>
<evidence type="ECO:0000313" key="2">
    <source>
        <dbReference type="Proteomes" id="UP000001982"/>
    </source>
</evidence>
<proteinExistence type="predicted"/>
<dbReference type="AlphaFoldDB" id="Q12SY3"/>
<gene>
    <name evidence="1" type="ordered locus">Sden_0146</name>
</gene>
<keyword evidence="2" id="KW-1185">Reference proteome</keyword>
<evidence type="ECO:0000313" key="1">
    <source>
        <dbReference type="EMBL" id="ABE53443.1"/>
    </source>
</evidence>
<dbReference type="eggNOG" id="ENOG502ZK5B">
    <property type="taxonomic scope" value="Bacteria"/>
</dbReference>
<dbReference type="EMBL" id="CP000302">
    <property type="protein sequence ID" value="ABE53443.1"/>
    <property type="molecule type" value="Genomic_DNA"/>
</dbReference>
<dbReference type="Proteomes" id="UP000001982">
    <property type="component" value="Chromosome"/>
</dbReference>
<dbReference type="KEGG" id="sdn:Sden_0146"/>